<proteinExistence type="inferred from homology"/>
<evidence type="ECO:0000313" key="5">
    <source>
        <dbReference type="Proteomes" id="UP000094389"/>
    </source>
</evidence>
<dbReference type="EMBL" id="KV453925">
    <property type="protein sequence ID" value="ODV76013.1"/>
    <property type="molecule type" value="Genomic_DNA"/>
</dbReference>
<sequence>MDKPTPRVDQSIANQFNGQTVRVVGRVDGINESENRIKFYSPSPNNENVMDLTYSQDLSFKQGRWYECVARVMGTSEVRAIDNTDIGENINEKALAGLIKYTHKSAPALFFDQSDY</sequence>
<dbReference type="GO" id="GO:0006281">
    <property type="term" value="P:DNA repair"/>
    <property type="evidence" value="ECO:0007669"/>
    <property type="project" value="InterPro"/>
</dbReference>
<dbReference type="GO" id="GO:0003677">
    <property type="term" value="F:DNA binding"/>
    <property type="evidence" value="ECO:0007669"/>
    <property type="project" value="InterPro"/>
</dbReference>
<organism evidence="4 5">
    <name type="scientific">Cyberlindnera jadinii (strain ATCC 18201 / CBS 1600 / BCRC 20928 / JCM 3617 / NBRC 0987 / NRRL Y-1542)</name>
    <name type="common">Torula yeast</name>
    <name type="synonym">Candida utilis</name>
    <dbReference type="NCBI Taxonomy" id="983966"/>
    <lineage>
        <taxon>Eukaryota</taxon>
        <taxon>Fungi</taxon>
        <taxon>Dikarya</taxon>
        <taxon>Ascomycota</taxon>
        <taxon>Saccharomycotina</taxon>
        <taxon>Saccharomycetes</taxon>
        <taxon>Phaffomycetales</taxon>
        <taxon>Phaffomycetaceae</taxon>
        <taxon>Cyberlindnera</taxon>
    </lineage>
</organism>
<protein>
    <recommendedName>
        <fullName evidence="6">Replication factor A protein 3</fullName>
    </recommendedName>
</protein>
<name>A0A1E4S943_CYBJN</name>
<comment type="similarity">
    <text evidence="2">Belongs to the replication factor A protein 3 family.</text>
</comment>
<accession>A0A1E4S943</accession>
<dbReference type="InterPro" id="IPR012340">
    <property type="entry name" value="NA-bd_OB-fold"/>
</dbReference>
<evidence type="ECO:0000256" key="2">
    <source>
        <dbReference type="ARBA" id="ARBA00009761"/>
    </source>
</evidence>
<keyword evidence="5" id="KW-1185">Reference proteome</keyword>
<keyword evidence="3" id="KW-0539">Nucleus</keyword>
<reference evidence="4 5" key="1">
    <citation type="journal article" date="2016" name="Proc. Natl. Acad. Sci. U.S.A.">
        <title>Comparative genomics of biotechnologically important yeasts.</title>
        <authorList>
            <person name="Riley R."/>
            <person name="Haridas S."/>
            <person name="Wolfe K.H."/>
            <person name="Lopes M.R."/>
            <person name="Hittinger C.T."/>
            <person name="Goeker M."/>
            <person name="Salamov A.A."/>
            <person name="Wisecaver J.H."/>
            <person name="Long T.M."/>
            <person name="Calvey C.H."/>
            <person name="Aerts A.L."/>
            <person name="Barry K.W."/>
            <person name="Choi C."/>
            <person name="Clum A."/>
            <person name="Coughlan A.Y."/>
            <person name="Deshpande S."/>
            <person name="Douglass A.P."/>
            <person name="Hanson S.J."/>
            <person name="Klenk H.-P."/>
            <person name="LaButti K.M."/>
            <person name="Lapidus A."/>
            <person name="Lindquist E.A."/>
            <person name="Lipzen A.M."/>
            <person name="Meier-Kolthoff J.P."/>
            <person name="Ohm R.A."/>
            <person name="Otillar R.P."/>
            <person name="Pangilinan J.L."/>
            <person name="Peng Y."/>
            <person name="Rokas A."/>
            <person name="Rosa C.A."/>
            <person name="Scheuner C."/>
            <person name="Sibirny A.A."/>
            <person name="Slot J.C."/>
            <person name="Stielow J.B."/>
            <person name="Sun H."/>
            <person name="Kurtzman C.P."/>
            <person name="Blackwell M."/>
            <person name="Grigoriev I.V."/>
            <person name="Jeffries T.W."/>
        </authorList>
    </citation>
    <scope>NUCLEOTIDE SEQUENCE [LARGE SCALE GENOMIC DNA]</scope>
    <source>
        <strain evidence="5">ATCC 18201 / CBS 1600 / BCRC 20928 / JCM 3617 / NBRC 0987 / NRRL Y-1542</strain>
    </source>
</reference>
<dbReference type="GO" id="GO:0031981">
    <property type="term" value="C:nuclear lumen"/>
    <property type="evidence" value="ECO:0007669"/>
    <property type="project" value="UniProtKB-ARBA"/>
</dbReference>
<dbReference type="Pfam" id="PF08661">
    <property type="entry name" value="Rep_fac-A_3"/>
    <property type="match status" value="1"/>
</dbReference>
<evidence type="ECO:0000256" key="3">
    <source>
        <dbReference type="ARBA" id="ARBA00023242"/>
    </source>
</evidence>
<dbReference type="Gene3D" id="2.40.50.140">
    <property type="entry name" value="Nucleic acid-binding proteins"/>
    <property type="match status" value="1"/>
</dbReference>
<dbReference type="OrthoDB" id="188186at2759"/>
<dbReference type="GO" id="GO:0006260">
    <property type="term" value="P:DNA replication"/>
    <property type="evidence" value="ECO:0007669"/>
    <property type="project" value="InterPro"/>
</dbReference>
<comment type="subcellular location">
    <subcellularLocation>
        <location evidence="1">Nucleus</location>
    </subcellularLocation>
</comment>
<evidence type="ECO:0000256" key="1">
    <source>
        <dbReference type="ARBA" id="ARBA00004123"/>
    </source>
</evidence>
<evidence type="ECO:0008006" key="6">
    <source>
        <dbReference type="Google" id="ProtNLM"/>
    </source>
</evidence>
<dbReference type="InterPro" id="IPR013970">
    <property type="entry name" value="Rfa2"/>
</dbReference>
<gene>
    <name evidence="4" type="ORF">CYBJADRAFT_182213</name>
</gene>
<evidence type="ECO:0000313" key="4">
    <source>
        <dbReference type="EMBL" id="ODV76013.1"/>
    </source>
</evidence>
<dbReference type="GeneID" id="30991428"/>
<dbReference type="SUPFAM" id="SSF50249">
    <property type="entry name" value="Nucleic acid-binding proteins"/>
    <property type="match status" value="1"/>
</dbReference>
<dbReference type="GO" id="GO:0006310">
    <property type="term" value="P:DNA recombination"/>
    <property type="evidence" value="ECO:0007669"/>
    <property type="project" value="InterPro"/>
</dbReference>
<dbReference type="Proteomes" id="UP000094389">
    <property type="component" value="Unassembled WGS sequence"/>
</dbReference>
<dbReference type="OMA" id="TWFEIIA"/>
<dbReference type="AlphaFoldDB" id="A0A1E4S943"/>
<dbReference type="RefSeq" id="XP_020073052.1">
    <property type="nucleotide sequence ID" value="XM_020217032.1"/>
</dbReference>